<reference evidence="2" key="1">
    <citation type="submission" date="2015-07" db="EMBL/GenBank/DDBJ databases">
        <title>Lactobacillus ginsenosidimutans/EMML 3141/ whole genome sequencing.</title>
        <authorList>
            <person name="Kim M.K."/>
            <person name="Im W.-T."/>
            <person name="Srinivasan S."/>
            <person name="Lee J.-J."/>
        </authorList>
    </citation>
    <scope>NUCLEOTIDE SEQUENCE [LARGE SCALE GENOMIC DNA]</scope>
    <source>
        <strain evidence="2">EMML 3041</strain>
    </source>
</reference>
<keyword evidence="2" id="KW-1185">Reference proteome</keyword>
<dbReference type="AlphaFoldDB" id="A0A0H4QKN3"/>
<evidence type="ECO:0000313" key="2">
    <source>
        <dbReference type="Proteomes" id="UP000036106"/>
    </source>
</evidence>
<protein>
    <submittedName>
        <fullName evidence="1">Uncharacterized protein</fullName>
    </submittedName>
</protein>
<dbReference type="KEGG" id="lgn:ABM34_09175"/>
<name>A0A0H4QKN3_9LACO</name>
<proteinExistence type="predicted"/>
<sequence length="144" mass="16379">MVELTGSKPDPRKLVSTTKLSRSTVNDALKRPIVKTSFGVATKILKANKISLDTVAEHISNKRLNPKEEGLNFIRETSLDDLTIMGVKFSSKENYWTARDNIMNNIYEGFHPSKQSVINSYELLEKHVPVDQLVSDLLKEYREN</sequence>
<dbReference type="Proteomes" id="UP000036106">
    <property type="component" value="Chromosome"/>
</dbReference>
<organism evidence="1 2">
    <name type="scientific">Companilactobacillus ginsenosidimutans</name>
    <dbReference type="NCBI Taxonomy" id="1007676"/>
    <lineage>
        <taxon>Bacteria</taxon>
        <taxon>Bacillati</taxon>
        <taxon>Bacillota</taxon>
        <taxon>Bacilli</taxon>
        <taxon>Lactobacillales</taxon>
        <taxon>Lactobacillaceae</taxon>
        <taxon>Companilactobacillus</taxon>
    </lineage>
</organism>
<dbReference type="PATRIC" id="fig|1007676.4.peg.1857"/>
<gene>
    <name evidence="1" type="ORF">ABM34_09175</name>
</gene>
<dbReference type="STRING" id="1007676.ABM34_09175"/>
<evidence type="ECO:0000313" key="1">
    <source>
        <dbReference type="EMBL" id="AKP68452.1"/>
    </source>
</evidence>
<dbReference type="EMBL" id="CP012034">
    <property type="protein sequence ID" value="AKP68452.1"/>
    <property type="molecule type" value="Genomic_DNA"/>
</dbReference>
<accession>A0A0H4QKN3</accession>